<evidence type="ECO:0000256" key="5">
    <source>
        <dbReference type="SAM" id="MobiDB-lite"/>
    </source>
</evidence>
<dbReference type="OrthoDB" id="10255632at2759"/>
<dbReference type="PANTHER" id="PTHR12792:SF0">
    <property type="entry name" value="SEPARIN"/>
    <property type="match status" value="1"/>
</dbReference>
<dbReference type="EC" id="3.4.22.49" evidence="2"/>
<organism evidence="7 8">
    <name type="scientific">Triparma columacea</name>
    <dbReference type="NCBI Taxonomy" id="722753"/>
    <lineage>
        <taxon>Eukaryota</taxon>
        <taxon>Sar</taxon>
        <taxon>Stramenopiles</taxon>
        <taxon>Ochrophyta</taxon>
        <taxon>Bolidophyceae</taxon>
        <taxon>Parmales</taxon>
        <taxon>Triparmaceae</taxon>
        <taxon>Triparma</taxon>
    </lineage>
</organism>
<proteinExistence type="predicted"/>
<sequence length="2012" mass="217621">MEMFRESNPGLGERILNDSLEYGKVNSTSGCSAGTPGKKGRTLSSAEGIESIRTAQNCIKKALTYLSAGGPSGKENATPSKGGGVMTPSKDRPTSKSLSTPVKAKLSKGRTNECSELLCTAVHVLRCIIGQNPSAARSYESSMGNSSPLALEKICYHTLVACVDLISSLHQQNACGTPTTPQVSVSSETAAGVVKTCQVAMSTYEMLGLLVKNYVNGGDPAPEDDANIIALPSLSDETSAAHSYLTFAVPALPSESFTTGSGEFDKQLCKIVAGAAINAARCASELSLLTSMPSSPFAFGQTFDRELRLLSRDPFAGSTILYSVALTYIQAMARQGQLREAASYKERSHKFLWSFASRYDKFCSRRPSRSTPNKNFLIGSEKMCLELRRRSVLMLVGNPFPKTDSSPPAIASHVEASCSASTRAVGNYMQRCNNVSPSHCFSPSSALPSFNETIGCLIDSSVEGITKNSPPSYAEYCAWRIVSSAPANLSSTLPLLSSIKRLDPSGYAAISLLSTIKDITSPSSTFDADSSFPDVSNLVDSLRSLCSKAERKTNARNYRILAASKLSSFASNAISNPEATEPGTKYMVAFLLKQIFSPLSKFSSSLASHMDCLLKSAALFDLCFGVGPSGAPNALELAQQCMNAAFSTISTPGKLDTAIIVNCGKGFAAIGRKRFESKNYIHSVLPILMSLHCFEKNPSSQQLHLRYAMLGSSLKQCNKFDYAAVAYSIAAKSAICSDRTEQELESLVAASLYASGDVEAGATGAIVANLVNCVISSEGSGSEPKEMPPSTEKILASSSVGVLYRAACTTETLSIAKILKAAMSHETTEATFQYAFNLSSCDILRQLGRMMSNSNSGTSSSALARHVAEVFDAANSDDTLLQCNAQLVYARSMMVPLKQEEKKMRALFKLSRDATLKLKDLVQDEFSPLYVAAASILNAELGMNLQGEKANIASYLNDALKICKDNVSVCSRSSLSAVLTKLRNFFTFLRDTVRSSQCAGLLSKCGTEPKQGVLEFISNAYLHAGMNDLAANIDVSGEVAEIVLKLREDGLDTVGDSIKGLYEMLGSTEEAAVREGDEGLQWKVVLICAALSEAEEKRANPAEALFYTRKAIVACKSAIRGGAGKKWVGALVESLANMGKLWGLLGDKRRAEGYLVAAGECLGLTMGEDDSIEVIDLEGGEDDGEGERDETLSSFKYDVVRDRAGSTSNDLLVEHVSKKMRLLAMPPEMTVDVAKKELKVDLLKEVKKMDIERNVEIVHGLLSQGDALRRVCEGYDNGFVGKYNSARGVLDALLDDELGRQVEKAVATVGVLSVDAQNQAVGRLGNLKSQVDVRIARAIEIVNGWGEEVESIYESVRGNEKGRGRERSMACYRLGRAMLKAGWEELRNLWSGEKLDEGGDLWKARELFLEASKSCGPGTSSLGRKIYRSLALVAGPKGDFGKGALLGGVAAVFNLHKSLGASVRMNVWYNLGGEDGEGGQGGDEEVRRVFGLLDDQKLDLKEGAQEMEGLILEYLPEDWNIINIAVCPSGHILVGSLKKEGGRVVGTLRCVFEERENGGNTKKDEKHGGFLMRSFDTLDLLLEKSRRQLDGIDPVMARKFGEKEKREWWRQREDIDNGLKRLMEDVQRDLVEVGKLEGLFVRGEKEEEEVVADDLIKKFEAACVIDLTVDSEDEEGEELTEKDIKKMTVPVLKENILERDEAASLKGLKKAGLQSLLLKIVEQRNGGAKVEKKVKESASGMGAAASATAGSGGGERRSGDTNNTIILTLDERLQRLPWESMPLLEKRFVCRVPSLPFVLSPLIEKRGKMTKITKKNCFYILDPEANLPTTKKTLNPILESYASQKGWGWKGYVGKIPDLSVLERLEKEDGLMIYCGHGGAECCFPRVEVEERLMNKRRGCKSSVFLFGCSSGRLSSGGGAKRGIGSAFKQMEYEPDGVATSYLGAGAPCVLGNLWDVSDRDIDRFCIEFMDKFFGGDKSVAQCVSESRGVCKMRYIVGAAVVVYGVPIVFGG</sequence>
<protein>
    <recommendedName>
        <fullName evidence="2">separase</fullName>
        <ecNumber evidence="2">3.4.22.49</ecNumber>
    </recommendedName>
</protein>
<comment type="caution">
    <text evidence="7">The sequence shown here is derived from an EMBL/GenBank/DDBJ whole genome shotgun (WGS) entry which is preliminary data.</text>
</comment>
<keyword evidence="3" id="KW-0378">Hydrolase</keyword>
<dbReference type="GO" id="GO:0006508">
    <property type="term" value="P:proteolysis"/>
    <property type="evidence" value="ECO:0007669"/>
    <property type="project" value="InterPro"/>
</dbReference>
<feature type="domain" description="Peptidase C50" evidence="6">
    <location>
        <begin position="1814"/>
        <end position="1920"/>
    </location>
</feature>
<evidence type="ECO:0000259" key="6">
    <source>
        <dbReference type="PROSITE" id="PS51700"/>
    </source>
</evidence>
<evidence type="ECO:0000256" key="4">
    <source>
        <dbReference type="ARBA" id="ARBA00022829"/>
    </source>
</evidence>
<dbReference type="Proteomes" id="UP001165065">
    <property type="component" value="Unassembled WGS sequence"/>
</dbReference>
<evidence type="ECO:0000313" key="7">
    <source>
        <dbReference type="EMBL" id="GMI34255.1"/>
    </source>
</evidence>
<evidence type="ECO:0000256" key="1">
    <source>
        <dbReference type="ARBA" id="ARBA00000451"/>
    </source>
</evidence>
<dbReference type="PROSITE" id="PS51700">
    <property type="entry name" value="SEPARIN"/>
    <property type="match status" value="1"/>
</dbReference>
<feature type="compositionally biased region" description="Low complexity" evidence="5">
    <location>
        <begin position="1740"/>
        <end position="1749"/>
    </location>
</feature>
<feature type="region of interest" description="Disordered" evidence="5">
    <location>
        <begin position="69"/>
        <end position="105"/>
    </location>
</feature>
<dbReference type="GO" id="GO:0005737">
    <property type="term" value="C:cytoplasm"/>
    <property type="evidence" value="ECO:0007669"/>
    <property type="project" value="TreeGrafter"/>
</dbReference>
<name>A0A9W7G5U3_9STRA</name>
<reference evidence="8" key="1">
    <citation type="journal article" date="2023" name="Commun. Biol.">
        <title>Genome analysis of Parmales, the sister group of diatoms, reveals the evolutionary specialization of diatoms from phago-mixotrophs to photoautotrophs.</title>
        <authorList>
            <person name="Ban H."/>
            <person name="Sato S."/>
            <person name="Yoshikawa S."/>
            <person name="Yamada K."/>
            <person name="Nakamura Y."/>
            <person name="Ichinomiya M."/>
            <person name="Sato N."/>
            <person name="Blanc-Mathieu R."/>
            <person name="Endo H."/>
            <person name="Kuwata A."/>
            <person name="Ogata H."/>
        </authorList>
    </citation>
    <scope>NUCLEOTIDE SEQUENCE [LARGE SCALE GENOMIC DNA]</scope>
</reference>
<evidence type="ECO:0000313" key="8">
    <source>
        <dbReference type="Proteomes" id="UP001165065"/>
    </source>
</evidence>
<dbReference type="GO" id="GO:0072686">
    <property type="term" value="C:mitotic spindle"/>
    <property type="evidence" value="ECO:0007669"/>
    <property type="project" value="TreeGrafter"/>
</dbReference>
<accession>A0A9W7G5U3</accession>
<dbReference type="GO" id="GO:0004197">
    <property type="term" value="F:cysteine-type endopeptidase activity"/>
    <property type="evidence" value="ECO:0007669"/>
    <property type="project" value="InterPro"/>
</dbReference>
<dbReference type="InterPro" id="IPR005314">
    <property type="entry name" value="Peptidase_C50"/>
</dbReference>
<feature type="region of interest" description="Disordered" evidence="5">
    <location>
        <begin position="1740"/>
        <end position="1761"/>
    </location>
</feature>
<dbReference type="Pfam" id="PF03568">
    <property type="entry name" value="Separin_C"/>
    <property type="match status" value="1"/>
</dbReference>
<dbReference type="PANTHER" id="PTHR12792">
    <property type="entry name" value="EXTRA SPINDLE POLES 1-RELATED"/>
    <property type="match status" value="1"/>
</dbReference>
<dbReference type="GO" id="GO:0051307">
    <property type="term" value="P:meiotic chromosome separation"/>
    <property type="evidence" value="ECO:0007669"/>
    <property type="project" value="TreeGrafter"/>
</dbReference>
<evidence type="ECO:0000256" key="2">
    <source>
        <dbReference type="ARBA" id="ARBA00012489"/>
    </source>
</evidence>
<dbReference type="EMBL" id="BRYA01000040">
    <property type="protein sequence ID" value="GMI34255.1"/>
    <property type="molecule type" value="Genomic_DNA"/>
</dbReference>
<dbReference type="InterPro" id="IPR030397">
    <property type="entry name" value="SEPARIN_core_dom"/>
</dbReference>
<comment type="catalytic activity">
    <reaction evidence="1">
        <text>All bonds known to be hydrolyzed by this endopeptidase have arginine in P1 and an acidic residue in P4. P6 is often occupied by an acidic residue or by a hydroxy-amino-acid residue, the phosphorylation of which enhances cleavage.</text>
        <dbReference type="EC" id="3.4.22.49"/>
    </reaction>
</comment>
<evidence type="ECO:0000256" key="3">
    <source>
        <dbReference type="ARBA" id="ARBA00022801"/>
    </source>
</evidence>
<keyword evidence="4" id="KW-0159">Chromosome partition</keyword>
<gene>
    <name evidence="7" type="ORF">TrCOL_g13839</name>
</gene>
<keyword evidence="8" id="KW-1185">Reference proteome</keyword>
<dbReference type="GO" id="GO:0005634">
    <property type="term" value="C:nucleus"/>
    <property type="evidence" value="ECO:0007669"/>
    <property type="project" value="InterPro"/>
</dbReference>